<dbReference type="Proteomes" id="UP001164929">
    <property type="component" value="Chromosome 16"/>
</dbReference>
<dbReference type="AlphaFoldDB" id="A0AAD6PUP9"/>
<organism evidence="1 2">
    <name type="scientific">Populus alba x Populus x berolinensis</name>
    <dbReference type="NCBI Taxonomy" id="444605"/>
    <lineage>
        <taxon>Eukaryota</taxon>
        <taxon>Viridiplantae</taxon>
        <taxon>Streptophyta</taxon>
        <taxon>Embryophyta</taxon>
        <taxon>Tracheophyta</taxon>
        <taxon>Spermatophyta</taxon>
        <taxon>Magnoliopsida</taxon>
        <taxon>eudicotyledons</taxon>
        <taxon>Gunneridae</taxon>
        <taxon>Pentapetalae</taxon>
        <taxon>rosids</taxon>
        <taxon>fabids</taxon>
        <taxon>Malpighiales</taxon>
        <taxon>Salicaceae</taxon>
        <taxon>Saliceae</taxon>
        <taxon>Populus</taxon>
    </lineage>
</organism>
<proteinExistence type="predicted"/>
<comment type="caution">
    <text evidence="1">The sequence shown here is derived from an EMBL/GenBank/DDBJ whole genome shotgun (WGS) entry which is preliminary data.</text>
</comment>
<evidence type="ECO:0000313" key="1">
    <source>
        <dbReference type="EMBL" id="KAJ6968497.1"/>
    </source>
</evidence>
<reference evidence="1 2" key="1">
    <citation type="journal article" date="2023" name="Mol. Ecol. Resour.">
        <title>Chromosome-level genome assembly of a triploid poplar Populus alba 'Berolinensis'.</title>
        <authorList>
            <person name="Chen S."/>
            <person name="Yu Y."/>
            <person name="Wang X."/>
            <person name="Wang S."/>
            <person name="Zhang T."/>
            <person name="Zhou Y."/>
            <person name="He R."/>
            <person name="Meng N."/>
            <person name="Wang Y."/>
            <person name="Liu W."/>
            <person name="Liu Z."/>
            <person name="Liu J."/>
            <person name="Guo Q."/>
            <person name="Huang H."/>
            <person name="Sederoff R.R."/>
            <person name="Wang G."/>
            <person name="Qu G."/>
            <person name="Chen S."/>
        </authorList>
    </citation>
    <scope>NUCLEOTIDE SEQUENCE [LARGE SCALE GENOMIC DNA]</scope>
    <source>
        <strain evidence="1">SC-2020</strain>
    </source>
</reference>
<accession>A0AAD6PUP9</accession>
<gene>
    <name evidence="1" type="ORF">NC653_036469</name>
</gene>
<dbReference type="EMBL" id="JAQIZT010000016">
    <property type="protein sequence ID" value="KAJ6968497.1"/>
    <property type="molecule type" value="Genomic_DNA"/>
</dbReference>
<name>A0AAD6PUP9_9ROSI</name>
<protein>
    <submittedName>
        <fullName evidence="1">Uncharacterized protein</fullName>
    </submittedName>
</protein>
<evidence type="ECO:0000313" key="2">
    <source>
        <dbReference type="Proteomes" id="UP001164929"/>
    </source>
</evidence>
<keyword evidence="2" id="KW-1185">Reference proteome</keyword>
<sequence length="83" mass="9646">MLPGLSNINYKNFRCSVYTICTHVILKTTIIKGNTLKSATQLSRYPPFPVAYLAEQFIMRPKKSITPLKRSLISKYQNEYQKF</sequence>